<evidence type="ECO:0000313" key="3">
    <source>
        <dbReference type="EMBL" id="VDM86656.1"/>
    </source>
</evidence>
<feature type="region of interest" description="Disordered" evidence="1">
    <location>
        <begin position="121"/>
        <end position="205"/>
    </location>
</feature>
<dbReference type="InterPro" id="IPR038332">
    <property type="entry name" value="PPE_sf"/>
</dbReference>
<protein>
    <submittedName>
        <fullName evidence="3">PE family protein</fullName>
    </submittedName>
</protein>
<gene>
    <name evidence="3" type="ORF">MB901379_00179</name>
</gene>
<dbReference type="InterPro" id="IPR048996">
    <property type="entry name" value="PGRS_rpt"/>
</dbReference>
<proteinExistence type="predicted"/>
<reference evidence="4" key="1">
    <citation type="submission" date="2018-02" db="EMBL/GenBank/DDBJ databases">
        <authorList>
            <person name="Seth-Smith MB H."/>
            <person name="Seth-Smith H."/>
        </authorList>
    </citation>
    <scope>NUCLEOTIDE SEQUENCE [LARGE SCALE GENOMIC DNA]</scope>
</reference>
<feature type="region of interest" description="Disordered" evidence="1">
    <location>
        <begin position="228"/>
        <end position="247"/>
    </location>
</feature>
<dbReference type="SUPFAM" id="SSF140459">
    <property type="entry name" value="PE/PPE dimer-like"/>
    <property type="match status" value="1"/>
</dbReference>
<dbReference type="Proteomes" id="UP000269998">
    <property type="component" value="Chromosome"/>
</dbReference>
<dbReference type="EMBL" id="LR130759">
    <property type="protein sequence ID" value="VDM86656.1"/>
    <property type="molecule type" value="Genomic_DNA"/>
</dbReference>
<dbReference type="Pfam" id="PF00934">
    <property type="entry name" value="PE"/>
    <property type="match status" value="1"/>
</dbReference>
<feature type="region of interest" description="Disordered" evidence="1">
    <location>
        <begin position="253"/>
        <end position="283"/>
    </location>
</feature>
<accession>A0A447G858</accession>
<dbReference type="SUPFAM" id="SSF50969">
    <property type="entry name" value="YVTN repeat-like/Quinoprotein amine dehydrogenase"/>
    <property type="match status" value="1"/>
</dbReference>
<keyword evidence="4" id="KW-1185">Reference proteome</keyword>
<organism evidence="3 4">
    <name type="scientific">Mycobacterium basiliense</name>
    <dbReference type="NCBI Taxonomy" id="2094119"/>
    <lineage>
        <taxon>Bacteria</taxon>
        <taxon>Bacillati</taxon>
        <taxon>Actinomycetota</taxon>
        <taxon>Actinomycetes</taxon>
        <taxon>Mycobacteriales</taxon>
        <taxon>Mycobacteriaceae</taxon>
        <taxon>Mycobacterium</taxon>
    </lineage>
</organism>
<feature type="compositionally biased region" description="Gly residues" evidence="1">
    <location>
        <begin position="121"/>
        <end position="176"/>
    </location>
</feature>
<dbReference type="Gene3D" id="1.10.287.850">
    <property type="entry name" value="HP0062-like domain"/>
    <property type="match status" value="1"/>
</dbReference>
<dbReference type="Pfam" id="PF21526">
    <property type="entry name" value="PGRS"/>
    <property type="match status" value="1"/>
</dbReference>
<dbReference type="KEGG" id="mbai:MB901379_00179"/>
<dbReference type="InterPro" id="IPR000084">
    <property type="entry name" value="PE-PGRS_N"/>
</dbReference>
<dbReference type="InterPro" id="IPR011044">
    <property type="entry name" value="Quino_amine_DH_bsu"/>
</dbReference>
<dbReference type="RefSeq" id="WP_158014881.1">
    <property type="nucleotide sequence ID" value="NZ_CBCSKE010000020.1"/>
</dbReference>
<dbReference type="OrthoDB" id="9801244at2"/>
<evidence type="ECO:0000256" key="1">
    <source>
        <dbReference type="SAM" id="MobiDB-lite"/>
    </source>
</evidence>
<name>A0A447G858_9MYCO</name>
<evidence type="ECO:0000313" key="4">
    <source>
        <dbReference type="Proteomes" id="UP000269998"/>
    </source>
</evidence>
<evidence type="ECO:0000259" key="2">
    <source>
        <dbReference type="Pfam" id="PF00934"/>
    </source>
</evidence>
<dbReference type="AlphaFoldDB" id="A0A447G858"/>
<sequence>MSYLVAIPQLLSSAATDLAAIGASLRTANAAAALPTTGLLAAAEDEVSVAAASLFVAHARQYQAVSAEISAIHQRFVESLTAGARSYAAAELANVSPLQVALDLINAPTRTFLGRPLVGDGANGAPGTGQDGEPGGLLYGRGGNGGSGGAGQAGGNGGSAGLIGDGGSGGQGGSGVGASSAAPAGGRGGNGGLLTGEAGSGGRGGAGTIGGTGGAGGSAGLIGGGGNGGAGGSGQHPGVGGAGGAGGKLAGHDGVAGALGTTVSDPGNPGNPGGPSDPGQNAVDAARDGALVSSNGGTITNGALKEISGIDSGINNPNVYWVHNDSGDSARIFAIDAKTGQTLGTYTLGGAKAVDWEDIEVATAADGKSYIYVGDIGDNGLSRSNVVIYRVPEPTVTGTAANPTNTTLTGVNQLRLVYPNGEKINSEALAVDPRTGDLMVIEKTSRDVSRVFSAPASAWGTSGDTTLQQVAALDLSRADSQLVTSADFSSDGSQLAVRTYRDVLLWNRGAATTAWAPLGQRPVDGPVVTEQQGEAIAFHPDGRGYVTVSEGSNQTLHNFDIR</sequence>
<feature type="compositionally biased region" description="Gly residues" evidence="1">
    <location>
        <begin position="185"/>
        <end position="205"/>
    </location>
</feature>
<feature type="domain" description="PE" evidence="2">
    <location>
        <begin position="4"/>
        <end position="94"/>
    </location>
</feature>